<proteinExistence type="predicted"/>
<dbReference type="InterPro" id="IPR011650">
    <property type="entry name" value="Peptidase_M20_dimer"/>
</dbReference>
<organism evidence="2 3">
    <name type="scientific">Sporosarcina saromensis</name>
    <dbReference type="NCBI Taxonomy" id="359365"/>
    <lineage>
        <taxon>Bacteria</taxon>
        <taxon>Bacillati</taxon>
        <taxon>Bacillota</taxon>
        <taxon>Bacilli</taxon>
        <taxon>Bacillales</taxon>
        <taxon>Caryophanaceae</taxon>
        <taxon>Sporosarcina</taxon>
    </lineage>
</organism>
<dbReference type="SUPFAM" id="SSF55031">
    <property type="entry name" value="Bacterial exopeptidase dimerisation domain"/>
    <property type="match status" value="1"/>
</dbReference>
<dbReference type="RefSeq" id="WP_317946204.1">
    <property type="nucleotide sequence ID" value="NZ_JAUBDI010000023.1"/>
</dbReference>
<evidence type="ECO:0000313" key="2">
    <source>
        <dbReference type="EMBL" id="MDW0114858.1"/>
    </source>
</evidence>
<gene>
    <name evidence="2" type="ORF">QT711_16805</name>
</gene>
<dbReference type="Pfam" id="PF01546">
    <property type="entry name" value="Peptidase_M20"/>
    <property type="match status" value="1"/>
</dbReference>
<dbReference type="PANTHER" id="PTHR11014">
    <property type="entry name" value="PEPTIDASE M20 FAMILY MEMBER"/>
    <property type="match status" value="1"/>
</dbReference>
<evidence type="ECO:0000259" key="1">
    <source>
        <dbReference type="Pfam" id="PF07687"/>
    </source>
</evidence>
<sequence length="395" mass="43582">MINLLNARYDELYDELVQIRRHFHMHPELSNEEVETPKKVAEFLRNLGMEVRTEVGGRGVVGILKGAKPGKTVALRADFDALPIQDEKNVSYKSTVPGVMHACGHDLHTAALLGVAKVLSEVREQLRGTIVFLHQFAEETTPGGAQFMIEDGCLDGVDVIYGAHVMSTIPVGKVEVMEGYASSAQDDFTIEIFGKGGHGSSPHETIDPLVTGSQLVVNLQQIVSRRVNPQRAAAVTVGSFQSGHANNVIPDRAVIKGTVRTYDERVREMIEEAMKLITKTTCEAAGATYSIHYEKDCPSIWNDPSETKRVAQVAKELFGEDHVSYGEPMMGSEDFAYYQKVVKGSYFLVGGRNAELHATYPHHHPMFDVDERSMAYIGKVFIGTVLNFMNDDLNG</sequence>
<dbReference type="Proteomes" id="UP001282284">
    <property type="component" value="Unassembled WGS sequence"/>
</dbReference>
<dbReference type="InterPro" id="IPR036264">
    <property type="entry name" value="Bact_exopeptidase_dim_dom"/>
</dbReference>
<dbReference type="SUPFAM" id="SSF53187">
    <property type="entry name" value="Zn-dependent exopeptidases"/>
    <property type="match status" value="1"/>
</dbReference>
<dbReference type="NCBIfam" id="TIGR01891">
    <property type="entry name" value="amidohydrolases"/>
    <property type="match status" value="1"/>
</dbReference>
<keyword evidence="3" id="KW-1185">Reference proteome</keyword>
<evidence type="ECO:0000313" key="3">
    <source>
        <dbReference type="Proteomes" id="UP001282284"/>
    </source>
</evidence>
<dbReference type="Gene3D" id="3.30.70.360">
    <property type="match status" value="1"/>
</dbReference>
<name>A0ABU4GD41_9BACL</name>
<reference evidence="2 3" key="1">
    <citation type="submission" date="2023-06" db="EMBL/GenBank/DDBJ databases">
        <title>Sporosarcina sp. nov., isolated from Korean traditional fermented seafood 'Jeotgal'.</title>
        <authorList>
            <person name="Yang A.I."/>
            <person name="Shin N.-R."/>
        </authorList>
    </citation>
    <scope>NUCLEOTIDE SEQUENCE [LARGE SCALE GENOMIC DNA]</scope>
    <source>
        <strain evidence="2 3">KCTC13119</strain>
    </source>
</reference>
<comment type="caution">
    <text evidence="2">The sequence shown here is derived from an EMBL/GenBank/DDBJ whole genome shotgun (WGS) entry which is preliminary data.</text>
</comment>
<protein>
    <submittedName>
        <fullName evidence="2">Amidohydrolase</fullName>
    </submittedName>
</protein>
<dbReference type="EMBL" id="JAUBDI010000023">
    <property type="protein sequence ID" value="MDW0114858.1"/>
    <property type="molecule type" value="Genomic_DNA"/>
</dbReference>
<dbReference type="PANTHER" id="PTHR11014:SF63">
    <property type="entry name" value="METALLOPEPTIDASE, PUTATIVE (AFU_ORTHOLOGUE AFUA_6G09600)-RELATED"/>
    <property type="match status" value="1"/>
</dbReference>
<accession>A0ABU4GD41</accession>
<dbReference type="InterPro" id="IPR002933">
    <property type="entry name" value="Peptidase_M20"/>
</dbReference>
<dbReference type="InterPro" id="IPR017439">
    <property type="entry name" value="Amidohydrolase"/>
</dbReference>
<dbReference type="Pfam" id="PF07687">
    <property type="entry name" value="M20_dimer"/>
    <property type="match status" value="1"/>
</dbReference>
<feature type="domain" description="Peptidase M20 dimerisation" evidence="1">
    <location>
        <begin position="187"/>
        <end position="280"/>
    </location>
</feature>
<dbReference type="PIRSF" id="PIRSF005962">
    <property type="entry name" value="Pept_M20D_amidohydro"/>
    <property type="match status" value="1"/>
</dbReference>
<dbReference type="Gene3D" id="3.40.630.10">
    <property type="entry name" value="Zn peptidases"/>
    <property type="match status" value="1"/>
</dbReference>